<keyword evidence="11 18" id="KW-0413">Isomerase</keyword>
<organism evidence="22 23">
    <name type="scientific">Paenibacillus wynnii</name>
    <dbReference type="NCBI Taxonomy" id="268407"/>
    <lineage>
        <taxon>Bacteria</taxon>
        <taxon>Bacillati</taxon>
        <taxon>Bacillota</taxon>
        <taxon>Bacilli</taxon>
        <taxon>Bacillales</taxon>
        <taxon>Paenibacillaceae</taxon>
        <taxon>Paenibacillus</taxon>
    </lineage>
</organism>
<comment type="cofactor">
    <cofactor evidence="18 19">
        <name>K(+)</name>
        <dbReference type="ChEBI" id="CHEBI:29103"/>
    </cofactor>
    <text evidence="18 19">Binds 1 potassium ion per subunit.</text>
</comment>
<feature type="binding site" evidence="18">
    <location>
        <begin position="87"/>
        <end position="91"/>
    </location>
    <ligand>
        <name>(6S)-NADPHX</name>
        <dbReference type="ChEBI" id="CHEBI:64076"/>
    </ligand>
</feature>
<keyword evidence="10 17" id="KW-0520">NAD</keyword>
<feature type="binding site" evidence="18">
    <location>
        <position position="189"/>
    </location>
    <ligand>
        <name>K(+)</name>
        <dbReference type="ChEBI" id="CHEBI:29103"/>
    </ligand>
</feature>
<keyword evidence="8 17" id="KW-0521">NADP</keyword>
<comment type="similarity">
    <text evidence="18">Belongs to the NnrE/AIBP family.</text>
</comment>
<feature type="binding site" evidence="17">
    <location>
        <position position="416"/>
    </location>
    <ligand>
        <name>(6S)-NADPHX</name>
        <dbReference type="ChEBI" id="CHEBI:64076"/>
    </ligand>
</feature>
<dbReference type="GO" id="GO:0046496">
    <property type="term" value="P:nicotinamide nucleotide metabolic process"/>
    <property type="evidence" value="ECO:0007669"/>
    <property type="project" value="UniProtKB-UniRule"/>
</dbReference>
<comment type="catalytic activity">
    <reaction evidence="15 17 19">
        <text>(6S)-NADHX + ADP = AMP + phosphate + NADH + H(+)</text>
        <dbReference type="Rhea" id="RHEA:32223"/>
        <dbReference type="ChEBI" id="CHEBI:15378"/>
        <dbReference type="ChEBI" id="CHEBI:43474"/>
        <dbReference type="ChEBI" id="CHEBI:57945"/>
        <dbReference type="ChEBI" id="CHEBI:64074"/>
        <dbReference type="ChEBI" id="CHEBI:456215"/>
        <dbReference type="ChEBI" id="CHEBI:456216"/>
        <dbReference type="EC" id="4.2.1.136"/>
    </reaction>
</comment>
<dbReference type="GO" id="GO:0110051">
    <property type="term" value="P:metabolite repair"/>
    <property type="evidence" value="ECO:0007669"/>
    <property type="project" value="TreeGrafter"/>
</dbReference>
<feature type="binding site" evidence="18">
    <location>
        <position position="186"/>
    </location>
    <ligand>
        <name>(6S)-NADPHX</name>
        <dbReference type="ChEBI" id="CHEBI:64076"/>
    </ligand>
</feature>
<evidence type="ECO:0000256" key="2">
    <source>
        <dbReference type="ARBA" id="ARBA00000909"/>
    </source>
</evidence>
<comment type="function">
    <text evidence="18">Catalyzes the epimerization of the S- and R-forms of NAD(P)HX, a damaged form of NAD(P)H that is a result of enzymatic or heat-dependent hydration. This is a prerequisite for the S-specific NAD(P)H-hydrate dehydratase to allow the repair of both epimers of NAD(P)HX.</text>
</comment>
<feature type="binding site" evidence="18">
    <location>
        <position position="168"/>
    </location>
    <ligand>
        <name>(6S)-NADPHX</name>
        <dbReference type="ChEBI" id="CHEBI:64076"/>
    </ligand>
</feature>
<feature type="binding site" evidence="17">
    <location>
        <position position="482"/>
    </location>
    <ligand>
        <name>AMP</name>
        <dbReference type="ChEBI" id="CHEBI:456215"/>
    </ligand>
</feature>
<evidence type="ECO:0000256" key="11">
    <source>
        <dbReference type="ARBA" id="ARBA00023235"/>
    </source>
</evidence>
<dbReference type="AlphaFoldDB" id="A0A098MC61"/>
<feature type="binding site" evidence="18">
    <location>
        <position position="153"/>
    </location>
    <ligand>
        <name>K(+)</name>
        <dbReference type="ChEBI" id="CHEBI:29103"/>
    </ligand>
</feature>
<feature type="binding site" evidence="17">
    <location>
        <position position="364"/>
    </location>
    <ligand>
        <name>(6S)-NADPHX</name>
        <dbReference type="ChEBI" id="CHEBI:64076"/>
    </ligand>
</feature>
<dbReference type="GO" id="GO:0016301">
    <property type="term" value="F:kinase activity"/>
    <property type="evidence" value="ECO:0007669"/>
    <property type="project" value="UniProtKB-KW"/>
</dbReference>
<dbReference type="SUPFAM" id="SSF53613">
    <property type="entry name" value="Ribokinase-like"/>
    <property type="match status" value="1"/>
</dbReference>
<dbReference type="PROSITE" id="PS01050">
    <property type="entry name" value="YJEF_C_2"/>
    <property type="match status" value="1"/>
</dbReference>
<dbReference type="PROSITE" id="PS51385">
    <property type="entry name" value="YJEF_N"/>
    <property type="match status" value="1"/>
</dbReference>
<dbReference type="Proteomes" id="UP000029734">
    <property type="component" value="Unassembled WGS sequence"/>
</dbReference>
<feature type="binding site" evidence="18">
    <location>
        <position position="88"/>
    </location>
    <ligand>
        <name>K(+)</name>
        <dbReference type="ChEBI" id="CHEBI:29103"/>
    </ligand>
</feature>
<comment type="catalytic activity">
    <reaction evidence="1 18 19">
        <text>(6R)-NADHX = (6S)-NADHX</text>
        <dbReference type="Rhea" id="RHEA:32215"/>
        <dbReference type="ChEBI" id="CHEBI:64074"/>
        <dbReference type="ChEBI" id="CHEBI:64075"/>
        <dbReference type="EC" id="5.1.99.6"/>
    </reaction>
</comment>
<keyword evidence="7 17" id="KW-0067">ATP-binding</keyword>
<dbReference type="Pfam" id="PF03853">
    <property type="entry name" value="YjeF_N"/>
    <property type="match status" value="1"/>
</dbReference>
<evidence type="ECO:0000256" key="6">
    <source>
        <dbReference type="ARBA" id="ARBA00022741"/>
    </source>
</evidence>
<feature type="domain" description="YjeF C-terminal" evidence="20">
    <location>
        <begin position="258"/>
        <end position="536"/>
    </location>
</feature>
<dbReference type="NCBIfam" id="TIGR00197">
    <property type="entry name" value="yjeF_nterm"/>
    <property type="match status" value="1"/>
</dbReference>
<evidence type="ECO:0000259" key="20">
    <source>
        <dbReference type="PROSITE" id="PS51383"/>
    </source>
</evidence>
<dbReference type="InterPro" id="IPR036652">
    <property type="entry name" value="YjeF_N_dom_sf"/>
</dbReference>
<comment type="similarity">
    <text evidence="17">Belongs to the NnrD/CARKD family.</text>
</comment>
<comment type="subunit">
    <text evidence="17">Homotetramer.</text>
</comment>
<dbReference type="Gene3D" id="3.40.1190.20">
    <property type="match status" value="1"/>
</dbReference>
<reference evidence="22 23" key="2">
    <citation type="submission" date="2014-10" db="EMBL/GenBank/DDBJ databases">
        <title>Comparative genomics of the Paenibacillus odorifer group.</title>
        <authorList>
            <person name="Tsai Y.-C."/>
            <person name="Martin N."/>
            <person name="Korlach J."/>
            <person name="Wiedmann M."/>
        </authorList>
    </citation>
    <scope>NUCLEOTIDE SEQUENCE [LARGE SCALE GENOMIC DNA]</scope>
    <source>
        <strain evidence="22 23">DSM 18334</strain>
    </source>
</reference>
<evidence type="ECO:0000256" key="15">
    <source>
        <dbReference type="ARBA" id="ARBA00048238"/>
    </source>
</evidence>
<dbReference type="InterPro" id="IPR000631">
    <property type="entry name" value="CARKD"/>
</dbReference>
<keyword evidence="22" id="KW-0418">Kinase</keyword>
<evidence type="ECO:0000256" key="1">
    <source>
        <dbReference type="ARBA" id="ARBA00000013"/>
    </source>
</evidence>
<comment type="function">
    <text evidence="17">Catalyzes the dehydration of the S-form of NAD(P)HX at the expense of ADP, which is converted to AMP. Together with NAD(P)HX epimerase, which catalyzes the epimerization of the S- and R-forms, the enzyme allows the repair of both epimers of NAD(P)HX, a damaged form of NAD(P)H that is a result of enzymatic or heat-dependent hydration.</text>
</comment>
<gene>
    <name evidence="18" type="primary">nnrE</name>
    <name evidence="17" type="synonym">nnrD</name>
    <name evidence="22" type="ORF">PWYN_09905</name>
</gene>
<keyword evidence="13" id="KW-0511">Multifunctional enzyme</keyword>
<evidence type="ECO:0000259" key="21">
    <source>
        <dbReference type="PROSITE" id="PS51385"/>
    </source>
</evidence>
<proteinExistence type="inferred from homology"/>
<sequence length="536" mass="55798">MYVVTAEQMRQLDRETIEGLGIPAIALMENAGRAIAEEIIALCKRQEKVEPAAWNGSREGFHVSGDAALTLGTAAAERWLVLVGKGNNGGDGLVAARHLSEAGIAVTLVYAVPPESLTGEAALQRDAAAAMGLSAVVYGRDRLDIAAYSGILDALLGTGAAGAPRGTYAELIAAANSSGKPIVSADIPSGLDADTGQTHEPCIHASVTVCLAFLKRGLLQYPGAGAAGHIVVRSIGIPSALVRKQGSAVYWLTPAVLRDVLNVDTSRQRSPEGHKGTYGHVLLAGGTLRMSGAGLLASRAALRAGCGLVTWALPRRLLPYAIGSVPELMLAEVGGEEDGSWNKDTAVEVLKLSAERDVTAAGPGLGRFAGDTEWLRSIWEGTDCPLVLDADALNILAETDYRIWTSRRHPVILTPHPGEMARLAGISTVEVQRNRIQLALDYAREYSVTLVLKGAHTVIATPEGQAFINTTGSPAMGTGGAGDVLTGMISGLLAQGLNATQAAAFGVYLHGLAGERASHQRQDPSALMAGDIIEAL</sequence>
<dbReference type="EC" id="5.1.99.6" evidence="19"/>
<dbReference type="NCBIfam" id="TIGR00196">
    <property type="entry name" value="yjeF_cterm"/>
    <property type="match status" value="1"/>
</dbReference>
<evidence type="ECO:0000256" key="17">
    <source>
        <dbReference type="HAMAP-Rule" id="MF_01965"/>
    </source>
</evidence>
<comment type="cofactor">
    <cofactor evidence="17">
        <name>Mg(2+)</name>
        <dbReference type="ChEBI" id="CHEBI:18420"/>
    </cofactor>
</comment>
<dbReference type="InterPro" id="IPR017953">
    <property type="entry name" value="Carbohydrate_kinase_pred_CS"/>
</dbReference>
<dbReference type="STRING" id="268407.PWYN_09905"/>
<dbReference type="EC" id="4.2.1.136" evidence="19"/>
<dbReference type="eggNOG" id="COG0063">
    <property type="taxonomic scope" value="Bacteria"/>
</dbReference>
<dbReference type="GO" id="GO:0052855">
    <property type="term" value="F:ADP-dependent NAD(P)H-hydrate dehydratase activity"/>
    <property type="evidence" value="ECO:0007669"/>
    <property type="project" value="UniProtKB-UniRule"/>
</dbReference>
<comment type="catalytic activity">
    <reaction evidence="2 18 19">
        <text>(6R)-NADPHX = (6S)-NADPHX</text>
        <dbReference type="Rhea" id="RHEA:32227"/>
        <dbReference type="ChEBI" id="CHEBI:64076"/>
        <dbReference type="ChEBI" id="CHEBI:64077"/>
        <dbReference type="EC" id="5.1.99.6"/>
    </reaction>
</comment>
<keyword evidence="23" id="KW-1185">Reference proteome</keyword>
<comment type="catalytic activity">
    <reaction evidence="16 17 19">
        <text>(6S)-NADPHX + ADP = AMP + phosphate + NADPH + H(+)</text>
        <dbReference type="Rhea" id="RHEA:32235"/>
        <dbReference type="ChEBI" id="CHEBI:15378"/>
        <dbReference type="ChEBI" id="CHEBI:43474"/>
        <dbReference type="ChEBI" id="CHEBI:57783"/>
        <dbReference type="ChEBI" id="CHEBI:64076"/>
        <dbReference type="ChEBI" id="CHEBI:456215"/>
        <dbReference type="ChEBI" id="CHEBI:456216"/>
        <dbReference type="EC" id="4.2.1.136"/>
    </reaction>
</comment>
<comment type="similarity">
    <text evidence="4 19">In the C-terminal section; belongs to the NnrD/CARKD family.</text>
</comment>
<dbReference type="HAMAP" id="MF_01965">
    <property type="entry name" value="NADHX_dehydratase"/>
    <property type="match status" value="1"/>
</dbReference>
<evidence type="ECO:0000256" key="9">
    <source>
        <dbReference type="ARBA" id="ARBA00022958"/>
    </source>
</evidence>
<evidence type="ECO:0000256" key="7">
    <source>
        <dbReference type="ARBA" id="ARBA00022840"/>
    </source>
</evidence>
<evidence type="ECO:0000256" key="12">
    <source>
        <dbReference type="ARBA" id="ARBA00023239"/>
    </source>
</evidence>
<dbReference type="SUPFAM" id="SSF64153">
    <property type="entry name" value="YjeF N-terminal domain-like"/>
    <property type="match status" value="1"/>
</dbReference>
<dbReference type="Pfam" id="PF01256">
    <property type="entry name" value="Carb_kinase"/>
    <property type="match status" value="1"/>
</dbReference>
<comment type="function">
    <text evidence="14 19">Bifunctional enzyme that catalyzes the epimerization of the S- and R-forms of NAD(P)HX and the dehydration of the S-form of NAD(P)HX at the expense of ADP, which is converted to AMP. This allows the repair of both epimers of NAD(P)HX, a damaged form of NAD(P)H that is a result of enzymatic or heat-dependent hydration.</text>
</comment>
<evidence type="ECO:0000256" key="3">
    <source>
        <dbReference type="ARBA" id="ARBA00006001"/>
    </source>
</evidence>
<keyword evidence="12 17" id="KW-0456">Lyase</keyword>
<dbReference type="Gene3D" id="3.40.50.10260">
    <property type="entry name" value="YjeF N-terminal domain"/>
    <property type="match status" value="1"/>
</dbReference>
<dbReference type="OrthoDB" id="9806925at2"/>
<feature type="binding site" evidence="18">
    <location>
        <begin position="157"/>
        <end position="163"/>
    </location>
    <ligand>
        <name>(6S)-NADPHX</name>
        <dbReference type="ChEBI" id="CHEBI:64076"/>
    </ligand>
</feature>
<evidence type="ECO:0000256" key="10">
    <source>
        <dbReference type="ARBA" id="ARBA00023027"/>
    </source>
</evidence>
<dbReference type="CDD" id="cd01171">
    <property type="entry name" value="YXKO-related"/>
    <property type="match status" value="1"/>
</dbReference>
<dbReference type="GO" id="GO:0046872">
    <property type="term" value="F:metal ion binding"/>
    <property type="evidence" value="ECO:0007669"/>
    <property type="project" value="UniProtKB-UniRule"/>
</dbReference>
<evidence type="ECO:0000313" key="23">
    <source>
        <dbReference type="Proteomes" id="UP000029734"/>
    </source>
</evidence>
<reference evidence="22 23" key="1">
    <citation type="submission" date="2014-08" db="EMBL/GenBank/DDBJ databases">
        <authorList>
            <person name="den Bakker H.C."/>
        </authorList>
    </citation>
    <scope>NUCLEOTIDE SEQUENCE [LARGE SCALE GENOMIC DNA]</scope>
    <source>
        <strain evidence="22 23">DSM 18334</strain>
    </source>
</reference>
<dbReference type="PROSITE" id="PS51383">
    <property type="entry name" value="YJEF_C_3"/>
    <property type="match status" value="1"/>
</dbReference>
<feature type="domain" description="YjeF N-terminal" evidence="21">
    <location>
        <begin position="9"/>
        <end position="243"/>
    </location>
</feature>
<comment type="caution">
    <text evidence="22">The sequence shown here is derived from an EMBL/GenBank/DDBJ whole genome shotgun (WGS) entry which is preliminary data.</text>
</comment>
<evidence type="ECO:0000256" key="16">
    <source>
        <dbReference type="ARBA" id="ARBA00049209"/>
    </source>
</evidence>
<dbReference type="HAMAP" id="MF_01966">
    <property type="entry name" value="NADHX_epimerase"/>
    <property type="match status" value="1"/>
</dbReference>
<feature type="binding site" evidence="17">
    <location>
        <begin position="453"/>
        <end position="457"/>
    </location>
    <ligand>
        <name>AMP</name>
        <dbReference type="ChEBI" id="CHEBI:456215"/>
    </ligand>
</feature>
<dbReference type="GO" id="GO:0005524">
    <property type="term" value="F:ATP binding"/>
    <property type="evidence" value="ECO:0007669"/>
    <property type="project" value="UniProtKB-UniRule"/>
</dbReference>
<evidence type="ECO:0000256" key="14">
    <source>
        <dbReference type="ARBA" id="ARBA00025153"/>
    </source>
</evidence>
<accession>A0A098MC61</accession>
<dbReference type="RefSeq" id="WP_036650713.1">
    <property type="nucleotide sequence ID" value="NZ_JQCR01000002.1"/>
</dbReference>
<keyword evidence="5 18" id="KW-0479">Metal-binding</keyword>
<dbReference type="InterPro" id="IPR004443">
    <property type="entry name" value="YjeF_N_dom"/>
</dbReference>
<comment type="similarity">
    <text evidence="3 19">In the N-terminal section; belongs to the NnrE/AIBP family.</text>
</comment>
<feature type="binding site" evidence="17">
    <location>
        <position position="293"/>
    </location>
    <ligand>
        <name>(6S)-NADPHX</name>
        <dbReference type="ChEBI" id="CHEBI:64076"/>
    </ligand>
</feature>
<evidence type="ECO:0000256" key="18">
    <source>
        <dbReference type="HAMAP-Rule" id="MF_01966"/>
    </source>
</evidence>
<evidence type="ECO:0000256" key="19">
    <source>
        <dbReference type="PIRNR" id="PIRNR017184"/>
    </source>
</evidence>
<name>A0A098MC61_9BACL</name>
<protein>
    <recommendedName>
        <fullName evidence="19">Bifunctional NAD(P)H-hydrate repair enzyme</fullName>
    </recommendedName>
    <alternativeName>
        <fullName evidence="19">Nicotinamide nucleotide repair protein</fullName>
    </alternativeName>
    <domain>
        <recommendedName>
            <fullName evidence="19">ADP-dependent (S)-NAD(P)H-hydrate dehydratase</fullName>
            <ecNumber evidence="19">4.2.1.136</ecNumber>
        </recommendedName>
        <alternativeName>
            <fullName evidence="19">ADP-dependent NAD(P)HX dehydratase</fullName>
        </alternativeName>
    </domain>
    <domain>
        <recommendedName>
            <fullName evidence="19">NAD(P)H-hydrate epimerase</fullName>
            <ecNumber evidence="19">5.1.99.6</ecNumber>
        </recommendedName>
    </domain>
</protein>
<dbReference type="eggNOG" id="COG0062">
    <property type="taxonomic scope" value="Bacteria"/>
</dbReference>
<feature type="binding site" evidence="17">
    <location>
        <position position="483"/>
    </location>
    <ligand>
        <name>(6S)-NADPHX</name>
        <dbReference type="ChEBI" id="CHEBI:64076"/>
    </ligand>
</feature>
<dbReference type="EMBL" id="JQCR01000002">
    <property type="protein sequence ID" value="KGE19616.1"/>
    <property type="molecule type" value="Genomic_DNA"/>
</dbReference>
<dbReference type="GO" id="GO:0052856">
    <property type="term" value="F:NAD(P)HX epimerase activity"/>
    <property type="evidence" value="ECO:0007669"/>
    <property type="project" value="UniProtKB-UniRule"/>
</dbReference>
<keyword evidence="22" id="KW-0808">Transferase</keyword>
<keyword evidence="9 18" id="KW-0630">Potassium</keyword>
<dbReference type="InterPro" id="IPR030677">
    <property type="entry name" value="Nnr"/>
</dbReference>
<evidence type="ECO:0000256" key="4">
    <source>
        <dbReference type="ARBA" id="ARBA00009524"/>
    </source>
</evidence>
<dbReference type="PANTHER" id="PTHR12592">
    <property type="entry name" value="ATP-DEPENDENT (S)-NAD(P)H-HYDRATE DEHYDRATASE FAMILY MEMBER"/>
    <property type="match status" value="1"/>
</dbReference>
<dbReference type="InterPro" id="IPR029056">
    <property type="entry name" value="Ribokinase-like"/>
</dbReference>
<evidence type="ECO:0000256" key="5">
    <source>
        <dbReference type="ARBA" id="ARBA00022723"/>
    </source>
</evidence>
<evidence type="ECO:0000256" key="8">
    <source>
        <dbReference type="ARBA" id="ARBA00022857"/>
    </source>
</evidence>
<evidence type="ECO:0000313" key="22">
    <source>
        <dbReference type="EMBL" id="KGE19616.1"/>
    </source>
</evidence>
<keyword evidence="6 17" id="KW-0547">Nucleotide-binding</keyword>
<dbReference type="PANTHER" id="PTHR12592:SF0">
    <property type="entry name" value="ATP-DEPENDENT (S)-NAD(P)H-HYDRATE DEHYDRATASE"/>
    <property type="match status" value="1"/>
</dbReference>
<dbReference type="PIRSF" id="PIRSF017184">
    <property type="entry name" value="Nnr"/>
    <property type="match status" value="1"/>
</dbReference>
<evidence type="ECO:0000256" key="13">
    <source>
        <dbReference type="ARBA" id="ARBA00023268"/>
    </source>
</evidence>